<dbReference type="AlphaFoldDB" id="A0A8J5QGR3"/>
<dbReference type="RefSeq" id="XP_049261971.1">
    <property type="nucleotide sequence ID" value="XM_049408738.1"/>
</dbReference>
<feature type="transmembrane region" description="Helical" evidence="10">
    <location>
        <begin position="12"/>
        <end position="33"/>
    </location>
</feature>
<accession>A0A8J5QGR3</accession>
<evidence type="ECO:0000256" key="2">
    <source>
        <dbReference type="ARBA" id="ARBA00009486"/>
    </source>
</evidence>
<comment type="similarity">
    <text evidence="2">Belongs to the BMT family.</text>
</comment>
<dbReference type="OrthoDB" id="3631276at2759"/>
<evidence type="ECO:0000256" key="8">
    <source>
        <dbReference type="ARBA" id="ARBA00023136"/>
    </source>
</evidence>
<keyword evidence="4" id="KW-0808">Transferase</keyword>
<evidence type="ECO:0000256" key="7">
    <source>
        <dbReference type="ARBA" id="ARBA00022989"/>
    </source>
</evidence>
<dbReference type="Proteomes" id="UP000694255">
    <property type="component" value="Unassembled WGS sequence"/>
</dbReference>
<dbReference type="Pfam" id="PF12141">
    <property type="entry name" value="BMT"/>
    <property type="match status" value="1"/>
</dbReference>
<comment type="caution">
    <text evidence="11">The sequence shown here is derived from an EMBL/GenBank/DDBJ whole genome shotgun (WGS) entry which is preliminary data.</text>
</comment>
<dbReference type="GO" id="GO:0016020">
    <property type="term" value="C:membrane"/>
    <property type="evidence" value="ECO:0007669"/>
    <property type="project" value="UniProtKB-SubCell"/>
</dbReference>
<comment type="subcellular location">
    <subcellularLocation>
        <location evidence="1">Membrane</location>
        <topology evidence="1">Single-pass type II membrane protein</topology>
    </subcellularLocation>
</comment>
<name>A0A8J5QGR3_9ASCO</name>
<dbReference type="GO" id="GO:0000030">
    <property type="term" value="F:mannosyltransferase activity"/>
    <property type="evidence" value="ECO:0007669"/>
    <property type="project" value="InterPro"/>
</dbReference>
<evidence type="ECO:0000256" key="3">
    <source>
        <dbReference type="ARBA" id="ARBA00022676"/>
    </source>
</evidence>
<keyword evidence="7 10" id="KW-1133">Transmembrane helix</keyword>
<evidence type="ECO:0000256" key="10">
    <source>
        <dbReference type="SAM" id="Phobius"/>
    </source>
</evidence>
<gene>
    <name evidence="11" type="ORF">J8A68_004746</name>
</gene>
<evidence type="ECO:0000313" key="12">
    <source>
        <dbReference type="Proteomes" id="UP000694255"/>
    </source>
</evidence>
<dbReference type="EMBL" id="JAGSYN010000211">
    <property type="protein sequence ID" value="KAG7661738.1"/>
    <property type="molecule type" value="Genomic_DNA"/>
</dbReference>
<evidence type="ECO:0000256" key="6">
    <source>
        <dbReference type="ARBA" id="ARBA00022968"/>
    </source>
</evidence>
<keyword evidence="12" id="KW-1185">Reference proteome</keyword>
<evidence type="ECO:0000256" key="4">
    <source>
        <dbReference type="ARBA" id="ARBA00022679"/>
    </source>
</evidence>
<evidence type="ECO:0000256" key="1">
    <source>
        <dbReference type="ARBA" id="ARBA00004606"/>
    </source>
</evidence>
<evidence type="ECO:0000256" key="9">
    <source>
        <dbReference type="ARBA" id="ARBA00023316"/>
    </source>
</evidence>
<keyword evidence="8 10" id="KW-0472">Membrane</keyword>
<evidence type="ECO:0000256" key="5">
    <source>
        <dbReference type="ARBA" id="ARBA00022692"/>
    </source>
</evidence>
<evidence type="ECO:0000313" key="11">
    <source>
        <dbReference type="EMBL" id="KAG7661738.1"/>
    </source>
</evidence>
<dbReference type="GeneID" id="73471546"/>
<keyword evidence="3" id="KW-0328">Glycosyltransferase</keyword>
<dbReference type="GO" id="GO:0071555">
    <property type="term" value="P:cell wall organization"/>
    <property type="evidence" value="ECO:0007669"/>
    <property type="project" value="UniProtKB-KW"/>
</dbReference>
<reference evidence="11 12" key="1">
    <citation type="journal article" date="2021" name="DNA Res.">
        <title>Genome analysis of Candida subhashii reveals its hybrid nature and dual mitochondrial genome conformations.</title>
        <authorList>
            <person name="Mixao V."/>
            <person name="Hegedusova E."/>
            <person name="Saus E."/>
            <person name="Pryszcz L.P."/>
            <person name="Cillingova A."/>
            <person name="Nosek J."/>
            <person name="Gabaldon T."/>
        </authorList>
    </citation>
    <scope>NUCLEOTIDE SEQUENCE [LARGE SCALE GENOMIC DNA]</scope>
    <source>
        <strain evidence="11 12">CBS 10753</strain>
    </source>
</reference>
<proteinExistence type="inferred from homology"/>
<keyword evidence="6" id="KW-0735">Signal-anchor</keyword>
<sequence length="608" mass="70563">MLKFSTFRLRTPPLRLGILTSLIVLVIIFSTIFHQGNVYNQLPWKVSSSVPQLQNSIIIYPDGSDHDNDKLKEFAANNKTTVQYHKSYTNPLTPAIMNQQYTSHNLTIYNSLSPANDFCEEIEDNSQFQISQYQRLSDNFTEMVKVLIDQLENDASFSGLRGFFQGKLANYIDEDSLQKHFFKFAGTSVWLEEYGVHLMVSRVLFTYKAIKWDPQISLLYAQVYDKNWTELHDVDLIIPIKNPTNLQREYKRYTFPRFMPIPFYYNSNLMTKRWYGPEDARLFLMKNEYNETEPALIFNAYHRKPVKNSISNDDKSASINFQMYRSMFIGFLFQFQLGKRNTDGTTDERFDHIQYNRVAELRIKSRERKEIEKNWTPIVDPKDTENINLIYDCENLTILKCPLKTVYKGEIICEISFKISSLSEKVGKIRGGTELIPIINQSDPSKQSWIGFLRAHINYCGCGRSMYRPNFIVLTRIRDSYKITHLSSSISFDMPVTGWRNPNIVCDEKGPNVLIPNGISMWEIDPKTGVDYLTLSLSVADENNNVLHITGISSLLDDIERKSEGTEYFEDEDANQSMLQCVLKTSKEFCKLYGDEQMQLGNINMVDI</sequence>
<organism evidence="11 12">
    <name type="scientific">[Candida] subhashii</name>
    <dbReference type="NCBI Taxonomy" id="561895"/>
    <lineage>
        <taxon>Eukaryota</taxon>
        <taxon>Fungi</taxon>
        <taxon>Dikarya</taxon>
        <taxon>Ascomycota</taxon>
        <taxon>Saccharomycotina</taxon>
        <taxon>Pichiomycetes</taxon>
        <taxon>Debaryomycetaceae</taxon>
        <taxon>Spathaspora</taxon>
    </lineage>
</organism>
<keyword evidence="9" id="KW-0961">Cell wall biogenesis/degradation</keyword>
<dbReference type="InterPro" id="IPR021988">
    <property type="entry name" value="BMT1"/>
</dbReference>
<protein>
    <submittedName>
        <fullName evidence="11">Uncharacterized protein</fullName>
    </submittedName>
</protein>
<keyword evidence="5 10" id="KW-0812">Transmembrane</keyword>